<evidence type="ECO:0000256" key="2">
    <source>
        <dbReference type="ARBA" id="ARBA00023125"/>
    </source>
</evidence>
<dbReference type="EMBL" id="ACIO01000135">
    <property type="protein sequence ID" value="EFC99975.1"/>
    <property type="molecule type" value="Genomic_DNA"/>
</dbReference>
<dbReference type="PROSITE" id="PS50995">
    <property type="entry name" value="HTH_MARR_2"/>
    <property type="match status" value="1"/>
</dbReference>
<dbReference type="HOGENOM" id="CLU_2287645_0_0_9"/>
<dbReference type="Pfam" id="PF01047">
    <property type="entry name" value="MarR"/>
    <property type="match status" value="1"/>
</dbReference>
<evidence type="ECO:0000313" key="6">
    <source>
        <dbReference type="Proteomes" id="UP000004968"/>
    </source>
</evidence>
<dbReference type="PANTHER" id="PTHR42756">
    <property type="entry name" value="TRANSCRIPTIONAL REGULATOR, MARR"/>
    <property type="match status" value="1"/>
</dbReference>
<evidence type="ECO:0000256" key="3">
    <source>
        <dbReference type="ARBA" id="ARBA00023163"/>
    </source>
</evidence>
<keyword evidence="1" id="KW-0805">Transcription regulation</keyword>
<dbReference type="SUPFAM" id="SSF46785">
    <property type="entry name" value="Winged helix' DNA-binding domain"/>
    <property type="match status" value="1"/>
</dbReference>
<evidence type="ECO:0000256" key="1">
    <source>
        <dbReference type="ARBA" id="ARBA00023015"/>
    </source>
</evidence>
<dbReference type="Gene3D" id="1.10.10.10">
    <property type="entry name" value="Winged helix-like DNA-binding domain superfamily/Winged helix DNA-binding domain"/>
    <property type="match status" value="1"/>
</dbReference>
<accession>D3ADV9</accession>
<dbReference type="PRINTS" id="PR00598">
    <property type="entry name" value="HTHMARR"/>
</dbReference>
<dbReference type="Proteomes" id="UP000004968">
    <property type="component" value="Unassembled WGS sequence"/>
</dbReference>
<dbReference type="AlphaFoldDB" id="D3ADV9"/>
<dbReference type="GO" id="GO:0003677">
    <property type="term" value="F:DNA binding"/>
    <property type="evidence" value="ECO:0007669"/>
    <property type="project" value="UniProtKB-KW"/>
</dbReference>
<keyword evidence="3" id="KW-0804">Transcription</keyword>
<sequence length="101" mass="11957">MDRKQEVRDLMFRTEMARKRRIHPVWTDMGLIAGQPRVLSQLFIKDHITQKELAEACCIEPATLSRALDRLEAMGYIIRNDNPQCRRSFLISLTEEGKRWR</sequence>
<gene>
    <name evidence="5" type="ORF">CLOSTHATH_01788</name>
</gene>
<comment type="caution">
    <text evidence="5">The sequence shown here is derived from an EMBL/GenBank/DDBJ whole genome shotgun (WGS) entry which is preliminary data.</text>
</comment>
<dbReference type="InterPro" id="IPR036390">
    <property type="entry name" value="WH_DNA-bd_sf"/>
</dbReference>
<keyword evidence="2" id="KW-0238">DNA-binding</keyword>
<dbReference type="PANTHER" id="PTHR42756:SF1">
    <property type="entry name" value="TRANSCRIPTIONAL REPRESSOR OF EMRAB OPERON"/>
    <property type="match status" value="1"/>
</dbReference>
<dbReference type="RefSeq" id="WP_006772318.1">
    <property type="nucleotide sequence ID" value="NZ_GG667628.1"/>
</dbReference>
<protein>
    <submittedName>
        <fullName evidence="5">Transcriptional regulator, MarR family</fullName>
    </submittedName>
</protein>
<reference evidence="5 6" key="1">
    <citation type="submission" date="2010-01" db="EMBL/GenBank/DDBJ databases">
        <authorList>
            <person name="Weinstock G."/>
            <person name="Sodergren E."/>
            <person name="Clifton S."/>
            <person name="Fulton L."/>
            <person name="Fulton B."/>
            <person name="Courtney L."/>
            <person name="Fronick C."/>
            <person name="Harrison M."/>
            <person name="Strong C."/>
            <person name="Farmer C."/>
            <person name="Delahaunty K."/>
            <person name="Markovic C."/>
            <person name="Hall O."/>
            <person name="Minx P."/>
            <person name="Tomlinson C."/>
            <person name="Mitreva M."/>
            <person name="Nelson J."/>
            <person name="Hou S."/>
            <person name="Wollam A."/>
            <person name="Pepin K.H."/>
            <person name="Johnson M."/>
            <person name="Bhonagiri V."/>
            <person name="Nash W.E."/>
            <person name="Warren W."/>
            <person name="Chinwalla A."/>
            <person name="Mardis E.R."/>
            <person name="Wilson R.K."/>
        </authorList>
    </citation>
    <scope>NUCLEOTIDE SEQUENCE [LARGE SCALE GENOMIC DNA]</scope>
    <source>
        <strain evidence="5 6">DSM 13479</strain>
    </source>
</reference>
<name>D3ADV9_9FIRM</name>
<dbReference type="InterPro" id="IPR036388">
    <property type="entry name" value="WH-like_DNA-bd_sf"/>
</dbReference>
<proteinExistence type="predicted"/>
<dbReference type="InterPro" id="IPR000835">
    <property type="entry name" value="HTH_MarR-typ"/>
</dbReference>
<dbReference type="GO" id="GO:0003700">
    <property type="term" value="F:DNA-binding transcription factor activity"/>
    <property type="evidence" value="ECO:0007669"/>
    <property type="project" value="InterPro"/>
</dbReference>
<evidence type="ECO:0000313" key="5">
    <source>
        <dbReference type="EMBL" id="EFC99975.1"/>
    </source>
</evidence>
<organism evidence="5 6">
    <name type="scientific">Hungatella hathewayi DSM 13479</name>
    <dbReference type="NCBI Taxonomy" id="566550"/>
    <lineage>
        <taxon>Bacteria</taxon>
        <taxon>Bacillati</taxon>
        <taxon>Bacillota</taxon>
        <taxon>Clostridia</taxon>
        <taxon>Lachnospirales</taxon>
        <taxon>Lachnospiraceae</taxon>
        <taxon>Hungatella</taxon>
    </lineage>
</organism>
<dbReference type="SMART" id="SM00347">
    <property type="entry name" value="HTH_MARR"/>
    <property type="match status" value="1"/>
</dbReference>
<evidence type="ECO:0000259" key="4">
    <source>
        <dbReference type="PROSITE" id="PS50995"/>
    </source>
</evidence>
<feature type="domain" description="HTH marR-type" evidence="4">
    <location>
        <begin position="4"/>
        <end position="101"/>
    </location>
</feature>